<comment type="subcellular location">
    <subcellularLocation>
        <location evidence="2 12">Cytoplasm</location>
        <location evidence="2 12">Cytosol</location>
    </subcellularLocation>
</comment>
<dbReference type="PROSITE" id="PS50918">
    <property type="entry name" value="WWE"/>
    <property type="match status" value="1"/>
</dbReference>
<dbReference type="GO" id="GO:0008270">
    <property type="term" value="F:zinc ion binding"/>
    <property type="evidence" value="ECO:0007669"/>
    <property type="project" value="UniProtKB-UniRule"/>
</dbReference>
<dbReference type="PANTHER" id="PTHR13417">
    <property type="entry name" value="E3 UBIQUITIN-PROTEIN LIGASE RNF146"/>
    <property type="match status" value="1"/>
</dbReference>
<comment type="domain">
    <text evidence="12">The WWE domain mediates non-covalent poly(ADP-ribose)-binding.</text>
</comment>
<dbReference type="CDD" id="cd16546">
    <property type="entry name" value="RING-HC_RNF146"/>
    <property type="match status" value="1"/>
</dbReference>
<evidence type="ECO:0000256" key="10">
    <source>
        <dbReference type="ARBA" id="ARBA00022833"/>
    </source>
</evidence>
<feature type="domain" description="WWE" evidence="15">
    <location>
        <begin position="82"/>
        <end position="159"/>
    </location>
</feature>
<keyword evidence="4 12" id="KW-0963">Cytoplasm</keyword>
<dbReference type="PROSITE" id="PS00518">
    <property type="entry name" value="ZF_RING_1"/>
    <property type="match status" value="1"/>
</dbReference>
<sequence length="300" mass="33702">MAQAAVETVDLTEETIKEEKQGTSTSLECAVCLQPCIHPAKLPCTHIFCYLCVKGVANQSKKCPMCRQEIPADFVERPQLVEVEESKVPGTDEEYQWFYEGRNGWWQYDPRTSLELETAYKQGKRTCELLIAGFLYIADFGSMLQLRRNDPSRHRRIKRDLHNVPKKGVAGLRLNREDEPVIREIRGAERPASPASDTMGTGDGTNTPVPPSNTPQTPAGNASGDATPLTDRTEQRQDSLHQVLEQMRSLMLRGHFTLNSDNDVEDTNDAGSFSDNQRSMLWIPSSNPDTSTYTDEDDHL</sequence>
<dbReference type="InterPro" id="IPR044110">
    <property type="entry name" value="RING-HC_RNF146"/>
</dbReference>
<dbReference type="SMART" id="SM00678">
    <property type="entry name" value="WWE"/>
    <property type="match status" value="1"/>
</dbReference>
<accession>A0A9R1U6M7</accession>
<evidence type="ECO:0000256" key="1">
    <source>
        <dbReference type="ARBA" id="ARBA00000900"/>
    </source>
</evidence>
<dbReference type="SUPFAM" id="SSF117839">
    <property type="entry name" value="WWE domain"/>
    <property type="match status" value="1"/>
</dbReference>
<dbReference type="Pfam" id="PF13920">
    <property type="entry name" value="zf-C3HC4_3"/>
    <property type="match status" value="1"/>
</dbReference>
<evidence type="ECO:0000256" key="4">
    <source>
        <dbReference type="ARBA" id="ARBA00022490"/>
    </source>
</evidence>
<feature type="region of interest" description="Disordered" evidence="13">
    <location>
        <begin position="156"/>
        <end position="238"/>
    </location>
</feature>
<dbReference type="GO" id="GO:0051865">
    <property type="term" value="P:protein autoubiquitination"/>
    <property type="evidence" value="ECO:0007669"/>
    <property type="project" value="UniProtKB-UniRule"/>
</dbReference>
<dbReference type="InterPro" id="IPR001841">
    <property type="entry name" value="Znf_RING"/>
</dbReference>
<feature type="region of interest" description="Disordered" evidence="13">
    <location>
        <begin position="262"/>
        <end position="300"/>
    </location>
</feature>
<evidence type="ECO:0000256" key="5">
    <source>
        <dbReference type="ARBA" id="ARBA00022679"/>
    </source>
</evidence>
<dbReference type="SMART" id="SM00184">
    <property type="entry name" value="RING"/>
    <property type="match status" value="1"/>
</dbReference>
<evidence type="ECO:0000256" key="8">
    <source>
        <dbReference type="ARBA" id="ARBA00022771"/>
    </source>
</evidence>
<comment type="function">
    <text evidence="12">E3 ubiquitin-protein ligase that specifically binds poly-ADP-ribosylated proteins and mediates their ubiquitination and subsequent degradation.</text>
</comment>
<dbReference type="InterPro" id="IPR033509">
    <property type="entry name" value="RNF146"/>
</dbReference>
<reference evidence="17" key="1">
    <citation type="submission" date="2025-08" db="UniProtKB">
        <authorList>
            <consortium name="RefSeq"/>
        </authorList>
    </citation>
    <scope>IDENTIFICATION</scope>
    <source>
        <strain evidence="17">USDA-PBARC FA_bdor</strain>
        <tissue evidence="17">Whole organism</tissue>
    </source>
</reference>
<comment type="catalytic activity">
    <reaction evidence="1 12">
        <text>S-ubiquitinyl-[E2 ubiquitin-conjugating enzyme]-L-cysteine + [acceptor protein]-L-lysine = [E2 ubiquitin-conjugating enzyme]-L-cysteine + N(6)-ubiquitinyl-[acceptor protein]-L-lysine.</text>
        <dbReference type="EC" id="2.3.2.27"/>
    </reaction>
</comment>
<dbReference type="Gene3D" id="3.30.720.50">
    <property type="match status" value="1"/>
</dbReference>
<dbReference type="RefSeq" id="XP_011310931.1">
    <property type="nucleotide sequence ID" value="XM_011312629.1"/>
</dbReference>
<keyword evidence="7 12" id="KW-0479">Metal-binding</keyword>
<feature type="compositionally biased region" description="Polar residues" evidence="13">
    <location>
        <begin position="195"/>
        <end position="207"/>
    </location>
</feature>
<keyword evidence="9 12" id="KW-0833">Ubl conjugation pathway</keyword>
<feature type="compositionally biased region" description="Basic and acidic residues" evidence="13">
    <location>
        <begin position="174"/>
        <end position="189"/>
    </location>
</feature>
<evidence type="ECO:0000259" key="14">
    <source>
        <dbReference type="PROSITE" id="PS50089"/>
    </source>
</evidence>
<dbReference type="GO" id="GO:0006511">
    <property type="term" value="P:ubiquitin-dependent protein catabolic process"/>
    <property type="evidence" value="ECO:0007669"/>
    <property type="project" value="UniProtKB-UniRule"/>
</dbReference>
<comment type="PTM">
    <text evidence="12">Ubiquitinated; autoubiquitinated.</text>
</comment>
<dbReference type="CTD" id="81847"/>
<evidence type="ECO:0000313" key="17">
    <source>
        <dbReference type="RefSeq" id="XP_011310931.1"/>
    </source>
</evidence>
<dbReference type="Proteomes" id="UP000694866">
    <property type="component" value="Unplaced"/>
</dbReference>
<proteinExistence type="predicted"/>
<evidence type="ECO:0000256" key="3">
    <source>
        <dbReference type="ARBA" id="ARBA00004906"/>
    </source>
</evidence>
<evidence type="ECO:0000259" key="15">
    <source>
        <dbReference type="PROSITE" id="PS50918"/>
    </source>
</evidence>
<dbReference type="KEGG" id="fas:105271231"/>
<dbReference type="InterPro" id="IPR037197">
    <property type="entry name" value="WWE_dom_sf"/>
</dbReference>
<dbReference type="InterPro" id="IPR017907">
    <property type="entry name" value="Znf_RING_CS"/>
</dbReference>
<dbReference type="PROSITE" id="PS50089">
    <property type="entry name" value="ZF_RING_2"/>
    <property type="match status" value="1"/>
</dbReference>
<dbReference type="GO" id="GO:0005634">
    <property type="term" value="C:nucleus"/>
    <property type="evidence" value="ECO:0007669"/>
    <property type="project" value="TreeGrafter"/>
</dbReference>
<dbReference type="Pfam" id="PF02825">
    <property type="entry name" value="WWE"/>
    <property type="match status" value="1"/>
</dbReference>
<dbReference type="GO" id="GO:0061630">
    <property type="term" value="F:ubiquitin protein ligase activity"/>
    <property type="evidence" value="ECO:0007669"/>
    <property type="project" value="UniProtKB-UniRule"/>
</dbReference>
<dbReference type="InterPro" id="IPR004170">
    <property type="entry name" value="WWE_dom"/>
</dbReference>
<dbReference type="FunFam" id="3.30.720.50:FF:000003">
    <property type="entry name" value="E3 ubiquitin-protein ligase RNF146"/>
    <property type="match status" value="1"/>
</dbReference>
<evidence type="ECO:0000256" key="9">
    <source>
        <dbReference type="ARBA" id="ARBA00022786"/>
    </source>
</evidence>
<keyword evidence="6" id="KW-0879">Wnt signaling pathway</keyword>
<evidence type="ECO:0000256" key="7">
    <source>
        <dbReference type="ARBA" id="ARBA00022723"/>
    </source>
</evidence>
<protein>
    <recommendedName>
        <fullName evidence="12">E3 ubiquitin-protein ligase</fullName>
        <ecNumber evidence="12">2.3.2.27</ecNumber>
    </recommendedName>
</protein>
<dbReference type="AlphaFoldDB" id="A0A9R1U6M7"/>
<feature type="domain" description="RING-type" evidence="14">
    <location>
        <begin position="29"/>
        <end position="67"/>
    </location>
</feature>
<dbReference type="InterPro" id="IPR013083">
    <property type="entry name" value="Znf_RING/FYVE/PHD"/>
</dbReference>
<evidence type="ECO:0000313" key="16">
    <source>
        <dbReference type="Proteomes" id="UP000694866"/>
    </source>
</evidence>
<feature type="compositionally biased region" description="Polar residues" evidence="13">
    <location>
        <begin position="269"/>
        <end position="293"/>
    </location>
</feature>
<dbReference type="Gene3D" id="3.30.40.10">
    <property type="entry name" value="Zinc/RING finger domain, C3HC4 (zinc finger)"/>
    <property type="match status" value="1"/>
</dbReference>
<gene>
    <name evidence="17" type="primary">LOC105271231</name>
</gene>
<dbReference type="GO" id="GO:0016055">
    <property type="term" value="P:Wnt signaling pathway"/>
    <property type="evidence" value="ECO:0007669"/>
    <property type="project" value="UniProtKB-KW"/>
</dbReference>
<evidence type="ECO:0000256" key="11">
    <source>
        <dbReference type="PROSITE-ProRule" id="PRU00175"/>
    </source>
</evidence>
<organism evidence="16 17">
    <name type="scientific">Fopius arisanus</name>
    <dbReference type="NCBI Taxonomy" id="64838"/>
    <lineage>
        <taxon>Eukaryota</taxon>
        <taxon>Metazoa</taxon>
        <taxon>Ecdysozoa</taxon>
        <taxon>Arthropoda</taxon>
        <taxon>Hexapoda</taxon>
        <taxon>Insecta</taxon>
        <taxon>Pterygota</taxon>
        <taxon>Neoptera</taxon>
        <taxon>Endopterygota</taxon>
        <taxon>Hymenoptera</taxon>
        <taxon>Apocrita</taxon>
        <taxon>Ichneumonoidea</taxon>
        <taxon>Braconidae</taxon>
        <taxon>Opiinae</taxon>
        <taxon>Fopius</taxon>
    </lineage>
</organism>
<dbReference type="InterPro" id="IPR018123">
    <property type="entry name" value="WWE-dom_subgr"/>
</dbReference>
<evidence type="ECO:0000256" key="13">
    <source>
        <dbReference type="SAM" id="MobiDB-lite"/>
    </source>
</evidence>
<keyword evidence="5 12" id="KW-0808">Transferase</keyword>
<dbReference type="EC" id="2.3.2.27" evidence="12"/>
<dbReference type="GO" id="GO:0072572">
    <property type="term" value="F:poly-ADP-D-ribose binding"/>
    <property type="evidence" value="ECO:0007669"/>
    <property type="project" value="UniProtKB-UniRule"/>
</dbReference>
<dbReference type="SUPFAM" id="SSF57850">
    <property type="entry name" value="RING/U-box"/>
    <property type="match status" value="1"/>
</dbReference>
<evidence type="ECO:0000256" key="12">
    <source>
        <dbReference type="RuleBase" id="RU367115"/>
    </source>
</evidence>
<comment type="pathway">
    <text evidence="3 12">Protein modification; protein ubiquitination.</text>
</comment>
<dbReference type="PANTHER" id="PTHR13417:SF2">
    <property type="entry name" value="E3 UBIQUITIN-PROTEIN LIGASE RNF146"/>
    <property type="match status" value="1"/>
</dbReference>
<evidence type="ECO:0000256" key="6">
    <source>
        <dbReference type="ARBA" id="ARBA00022687"/>
    </source>
</evidence>
<evidence type="ECO:0000256" key="2">
    <source>
        <dbReference type="ARBA" id="ARBA00004514"/>
    </source>
</evidence>
<name>A0A9R1U6M7_9HYME</name>
<keyword evidence="16" id="KW-1185">Reference proteome</keyword>
<dbReference type="GeneID" id="105271231"/>
<dbReference type="OrthoDB" id="10065815at2759"/>
<dbReference type="GO" id="GO:0005829">
    <property type="term" value="C:cytosol"/>
    <property type="evidence" value="ECO:0007669"/>
    <property type="project" value="UniProtKB-SubCell"/>
</dbReference>
<keyword evidence="10 12" id="KW-0862">Zinc</keyword>
<keyword evidence="8 11" id="KW-0863">Zinc-finger</keyword>